<organism evidence="3 4">
    <name type="scientific">Sphaceloma murrayae</name>
    <dbReference type="NCBI Taxonomy" id="2082308"/>
    <lineage>
        <taxon>Eukaryota</taxon>
        <taxon>Fungi</taxon>
        <taxon>Dikarya</taxon>
        <taxon>Ascomycota</taxon>
        <taxon>Pezizomycotina</taxon>
        <taxon>Dothideomycetes</taxon>
        <taxon>Dothideomycetidae</taxon>
        <taxon>Myriangiales</taxon>
        <taxon>Elsinoaceae</taxon>
        <taxon>Sphaceloma</taxon>
    </lineage>
</organism>
<protein>
    <recommendedName>
        <fullName evidence="2">AMP-binding enzyme C-terminal domain-containing protein</fullName>
    </recommendedName>
</protein>
<dbReference type="PANTHER" id="PTHR43201">
    <property type="entry name" value="ACYL-COA SYNTHETASE"/>
    <property type="match status" value="1"/>
</dbReference>
<dbReference type="PANTHER" id="PTHR43201:SF8">
    <property type="entry name" value="ACYL-COA SYNTHETASE FAMILY MEMBER 3"/>
    <property type="match status" value="1"/>
</dbReference>
<dbReference type="InParanoid" id="A0A2K1QZH8"/>
<proteinExistence type="inferred from homology"/>
<gene>
    <name evidence="3" type="ORF">CAC42_5901</name>
</gene>
<feature type="domain" description="AMP-binding enzyme C-terminal" evidence="2">
    <location>
        <begin position="48"/>
        <end position="123"/>
    </location>
</feature>
<evidence type="ECO:0000313" key="4">
    <source>
        <dbReference type="Proteomes" id="UP000243797"/>
    </source>
</evidence>
<dbReference type="Proteomes" id="UP000243797">
    <property type="component" value="Unassembled WGS sequence"/>
</dbReference>
<dbReference type="GO" id="GO:0006631">
    <property type="term" value="P:fatty acid metabolic process"/>
    <property type="evidence" value="ECO:0007669"/>
    <property type="project" value="TreeGrafter"/>
</dbReference>
<accession>A0A2K1QZH8</accession>
<dbReference type="InterPro" id="IPR045851">
    <property type="entry name" value="AMP-bd_C_sf"/>
</dbReference>
<evidence type="ECO:0000259" key="2">
    <source>
        <dbReference type="Pfam" id="PF13193"/>
    </source>
</evidence>
<sequence length="161" mass="18155">MTKSAHDDQGYYQTGDIGRREGKYFWIMGRASVDIIKSGGYKISALDVEREILSLPYIQEVMVVGVEDEEFGQRVAAAVVPRGVKQISLEDLRRDLKAQLAGYKMPTILRLLDGELPKSGTGKVVKKTLGPKLFPKDYRGLDMVQVWEARKRTTATRDHKL</sequence>
<dbReference type="SUPFAM" id="SSF56801">
    <property type="entry name" value="Acetyl-CoA synthetase-like"/>
    <property type="match status" value="1"/>
</dbReference>
<evidence type="ECO:0000256" key="1">
    <source>
        <dbReference type="ARBA" id="ARBA00006432"/>
    </source>
</evidence>
<dbReference type="InterPro" id="IPR025110">
    <property type="entry name" value="AMP-bd_C"/>
</dbReference>
<keyword evidence="4" id="KW-1185">Reference proteome</keyword>
<comment type="caution">
    <text evidence="3">The sequence shown here is derived from an EMBL/GenBank/DDBJ whole genome shotgun (WGS) entry which is preliminary data.</text>
</comment>
<dbReference type="AlphaFoldDB" id="A0A2K1QZH8"/>
<reference evidence="3 4" key="1">
    <citation type="submission" date="2017-06" db="EMBL/GenBank/DDBJ databases">
        <title>Draft genome sequence of a variant of Elsinoe murrayae.</title>
        <authorList>
            <person name="Cheng Q."/>
        </authorList>
    </citation>
    <scope>NUCLEOTIDE SEQUENCE [LARGE SCALE GENOMIC DNA]</scope>
    <source>
        <strain evidence="3 4">CQ-2017a</strain>
    </source>
</reference>
<dbReference type="EMBL" id="NKHZ01000025">
    <property type="protein sequence ID" value="PNS20451.1"/>
    <property type="molecule type" value="Genomic_DNA"/>
</dbReference>
<evidence type="ECO:0000313" key="3">
    <source>
        <dbReference type="EMBL" id="PNS20451.1"/>
    </source>
</evidence>
<dbReference type="Pfam" id="PF13193">
    <property type="entry name" value="AMP-binding_C"/>
    <property type="match status" value="1"/>
</dbReference>
<dbReference type="GO" id="GO:0031956">
    <property type="term" value="F:medium-chain fatty acid-CoA ligase activity"/>
    <property type="evidence" value="ECO:0007669"/>
    <property type="project" value="TreeGrafter"/>
</dbReference>
<comment type="similarity">
    <text evidence="1">Belongs to the ATP-dependent AMP-binding enzyme family.</text>
</comment>
<dbReference type="Gene3D" id="3.30.300.30">
    <property type="match status" value="1"/>
</dbReference>
<dbReference type="STRING" id="2082308.A0A2K1QZH8"/>
<dbReference type="OrthoDB" id="6614653at2759"/>
<name>A0A2K1QZH8_9PEZI</name>